<comment type="caution">
    <text evidence="6">The sequence shown here is derived from an EMBL/GenBank/DDBJ whole genome shotgun (WGS) entry which is preliminary data.</text>
</comment>
<gene>
    <name evidence="6" type="ORF">XYLVIOL_LOCUS1655</name>
</gene>
<keyword evidence="2" id="KW-0719">Serine esterase</keyword>
<evidence type="ECO:0000313" key="7">
    <source>
        <dbReference type="Proteomes" id="UP001642520"/>
    </source>
</evidence>
<dbReference type="Gene3D" id="3.40.50.1820">
    <property type="entry name" value="alpha/beta hydrolase"/>
    <property type="match status" value="1"/>
</dbReference>
<dbReference type="Proteomes" id="UP001642520">
    <property type="component" value="Unassembled WGS sequence"/>
</dbReference>
<proteinExistence type="inferred from homology"/>
<dbReference type="InterPro" id="IPR029058">
    <property type="entry name" value="AB_hydrolase_fold"/>
</dbReference>
<evidence type="ECO:0000256" key="4">
    <source>
        <dbReference type="ARBA" id="ARBA00023180"/>
    </source>
</evidence>
<accession>A0ABP1N3H3</accession>
<evidence type="ECO:0000313" key="6">
    <source>
        <dbReference type="EMBL" id="CAL7935530.1"/>
    </source>
</evidence>
<dbReference type="SUPFAM" id="SSF53474">
    <property type="entry name" value="alpha/beta-Hydrolases"/>
    <property type="match status" value="1"/>
</dbReference>
<keyword evidence="7" id="KW-1185">Reference proteome</keyword>
<feature type="domain" description="Carboxylesterase type B" evidence="5">
    <location>
        <begin position="1"/>
        <end position="300"/>
    </location>
</feature>
<dbReference type="Pfam" id="PF00135">
    <property type="entry name" value="COesterase"/>
    <property type="match status" value="1"/>
</dbReference>
<keyword evidence="3" id="KW-0378">Hydrolase</keyword>
<evidence type="ECO:0000256" key="1">
    <source>
        <dbReference type="ARBA" id="ARBA00005964"/>
    </source>
</evidence>
<evidence type="ECO:0000259" key="5">
    <source>
        <dbReference type="Pfam" id="PF00135"/>
    </source>
</evidence>
<dbReference type="InterPro" id="IPR002018">
    <property type="entry name" value="CarbesteraseB"/>
</dbReference>
<dbReference type="EMBL" id="CAXAJV020001284">
    <property type="protein sequence ID" value="CAL7935530.1"/>
    <property type="molecule type" value="Genomic_DNA"/>
</dbReference>
<protein>
    <recommendedName>
        <fullName evidence="5">Carboxylesterase type B domain-containing protein</fullName>
    </recommendedName>
</protein>
<dbReference type="PANTHER" id="PTHR43142:SF1">
    <property type="entry name" value="CARBOXYLIC ESTER HYDROLASE"/>
    <property type="match status" value="1"/>
</dbReference>
<sequence>MSGTPLCPWAYHTPEELARNAHQLAAILGFVPKDTNDLLQRLRQVPATELVNATQRVALNILPFRPTVEKPDIDPSNQTFLTECPITKYHNGDFHRHAMMMGYTHDEMILFLGPPIGVANAIAWAKRYLENVKKHHESVTTKPADIIAQLINTLVKNSFQDLLKIAMDIIFSGPIDLTQRLLAKQNADHPIYYYRLSYQSLYAMHKISGNPLNGTAHFDDIGYIFNVKKLHAPTDPMNRFNRFRKRMVTLWANFAKYGDPTPKNFNRSTLDATWSESGHDGFQMDINATSAMQDRLTDEKRQNYERSLYRVLPLISSCVQKPTNYLDFF</sequence>
<name>A0ABP1N3H3_XYLVO</name>
<evidence type="ECO:0000256" key="2">
    <source>
        <dbReference type="ARBA" id="ARBA00022487"/>
    </source>
</evidence>
<comment type="similarity">
    <text evidence="1">Belongs to the type-B carboxylesterase/lipase family.</text>
</comment>
<dbReference type="PANTHER" id="PTHR43142">
    <property type="entry name" value="CARBOXYLIC ESTER HYDROLASE"/>
    <property type="match status" value="1"/>
</dbReference>
<evidence type="ECO:0000256" key="3">
    <source>
        <dbReference type="ARBA" id="ARBA00022801"/>
    </source>
</evidence>
<organism evidence="6 7">
    <name type="scientific">Xylocopa violacea</name>
    <name type="common">Violet carpenter bee</name>
    <name type="synonym">Apis violacea</name>
    <dbReference type="NCBI Taxonomy" id="135666"/>
    <lineage>
        <taxon>Eukaryota</taxon>
        <taxon>Metazoa</taxon>
        <taxon>Ecdysozoa</taxon>
        <taxon>Arthropoda</taxon>
        <taxon>Hexapoda</taxon>
        <taxon>Insecta</taxon>
        <taxon>Pterygota</taxon>
        <taxon>Neoptera</taxon>
        <taxon>Endopterygota</taxon>
        <taxon>Hymenoptera</taxon>
        <taxon>Apocrita</taxon>
        <taxon>Aculeata</taxon>
        <taxon>Apoidea</taxon>
        <taxon>Anthophila</taxon>
        <taxon>Apidae</taxon>
        <taxon>Xylocopa</taxon>
        <taxon>Xylocopa</taxon>
    </lineage>
</organism>
<reference evidence="6 7" key="1">
    <citation type="submission" date="2024-08" db="EMBL/GenBank/DDBJ databases">
        <authorList>
            <person name="Will J Nash"/>
            <person name="Angela Man"/>
            <person name="Seanna McTaggart"/>
            <person name="Kendall Baker"/>
            <person name="Tom Barker"/>
            <person name="Leah Catchpole"/>
            <person name="Alex Durrant"/>
            <person name="Karim Gharbi"/>
            <person name="Naomi Irish"/>
            <person name="Gemy Kaithakottil"/>
            <person name="Debby Ku"/>
            <person name="Aaliyah Providence"/>
            <person name="Felix Shaw"/>
            <person name="David Swarbreck"/>
            <person name="Chris Watkins"/>
            <person name="Ann M. McCartney"/>
            <person name="Giulio Formenti"/>
            <person name="Alice Mouton"/>
            <person name="Noel Vella"/>
            <person name="Bjorn M von Reumont"/>
            <person name="Adriana Vella"/>
            <person name="Wilfried Haerty"/>
        </authorList>
    </citation>
    <scope>NUCLEOTIDE SEQUENCE [LARGE SCALE GENOMIC DNA]</scope>
</reference>
<keyword evidence="4" id="KW-0325">Glycoprotein</keyword>